<dbReference type="EMBL" id="FONX01000009">
    <property type="protein sequence ID" value="SFE99930.1"/>
    <property type="molecule type" value="Genomic_DNA"/>
</dbReference>
<feature type="region of interest" description="Disordered" evidence="1">
    <location>
        <begin position="62"/>
        <end position="144"/>
    </location>
</feature>
<proteinExistence type="predicted"/>
<feature type="compositionally biased region" description="Basic and acidic residues" evidence="1">
    <location>
        <begin position="69"/>
        <end position="88"/>
    </location>
</feature>
<dbReference type="RefSeq" id="WP_175518501.1">
    <property type="nucleotide sequence ID" value="NZ_FONX01000009.1"/>
</dbReference>
<feature type="signal peptide" evidence="2">
    <location>
        <begin position="1"/>
        <end position="21"/>
    </location>
</feature>
<evidence type="ECO:0000313" key="3">
    <source>
        <dbReference type="EMBL" id="SFE99930.1"/>
    </source>
</evidence>
<dbReference type="Proteomes" id="UP000199119">
    <property type="component" value="Unassembled WGS sequence"/>
</dbReference>
<protein>
    <recommendedName>
        <fullName evidence="5">DUF1090 domain-containing protein</fullName>
    </recommendedName>
</protein>
<dbReference type="InterPro" id="IPR009468">
    <property type="entry name" value="DUF1090"/>
</dbReference>
<evidence type="ECO:0008006" key="5">
    <source>
        <dbReference type="Google" id="ProtNLM"/>
    </source>
</evidence>
<keyword evidence="2" id="KW-0732">Signal</keyword>
<feature type="chain" id="PRO_5011498427" description="DUF1090 domain-containing protein" evidence="2">
    <location>
        <begin position="22"/>
        <end position="144"/>
    </location>
</feature>
<keyword evidence="4" id="KW-1185">Reference proteome</keyword>
<reference evidence="4" key="1">
    <citation type="submission" date="2016-10" db="EMBL/GenBank/DDBJ databases">
        <authorList>
            <person name="Varghese N."/>
            <person name="Submissions S."/>
        </authorList>
    </citation>
    <scope>NUCLEOTIDE SEQUENCE [LARGE SCALE GENOMIC DNA]</scope>
    <source>
        <strain evidence="4">DSM 27981</strain>
    </source>
</reference>
<evidence type="ECO:0000313" key="4">
    <source>
        <dbReference type="Proteomes" id="UP000199119"/>
    </source>
</evidence>
<evidence type="ECO:0000256" key="2">
    <source>
        <dbReference type="SAM" id="SignalP"/>
    </source>
</evidence>
<organism evidence="3 4">
    <name type="scientific">Paracidovorax wautersii</name>
    <dbReference type="NCBI Taxonomy" id="1177982"/>
    <lineage>
        <taxon>Bacteria</taxon>
        <taxon>Pseudomonadati</taxon>
        <taxon>Pseudomonadota</taxon>
        <taxon>Betaproteobacteria</taxon>
        <taxon>Burkholderiales</taxon>
        <taxon>Comamonadaceae</taxon>
        <taxon>Paracidovorax</taxon>
    </lineage>
</organism>
<sequence length="144" mass="15507">MKFATTLIAIAALSASTLSFAQPSDPDDCAQKRAGLTSEMENAKAAGKDAHAMSLERARGELAVSCSEPGERVMRERRISTQEKRVTELQKAVDAAEKDGKGNATKARAKLQKAQAELERMKREAPAKKKPQADKSSKPAQPAQ</sequence>
<accession>A0A1I2F5X1</accession>
<dbReference type="AlphaFoldDB" id="A0A1I2F5X1"/>
<gene>
    <name evidence="3" type="ORF">SAMN04489711_109118</name>
</gene>
<dbReference type="Pfam" id="PF06476">
    <property type="entry name" value="DUF1090"/>
    <property type="match status" value="1"/>
</dbReference>
<feature type="compositionally biased region" description="Basic and acidic residues" evidence="1">
    <location>
        <begin position="116"/>
        <end position="137"/>
    </location>
</feature>
<name>A0A1I2F5X1_9BURK</name>
<evidence type="ECO:0000256" key="1">
    <source>
        <dbReference type="SAM" id="MobiDB-lite"/>
    </source>
</evidence>